<dbReference type="PANTHER" id="PTHR36510:SF1">
    <property type="entry name" value="GLUTAMATE--CYSTEINE LIGASE 2-RELATED"/>
    <property type="match status" value="1"/>
</dbReference>
<comment type="function">
    <text evidence="5">ATP-dependent carboxylate-amine ligase which exhibits weak glutamate--cysteine ligase activity.</text>
</comment>
<keyword evidence="3 5" id="KW-0067">ATP-binding</keyword>
<dbReference type="GO" id="GO:0004357">
    <property type="term" value="F:glutamate-cysteine ligase activity"/>
    <property type="evidence" value="ECO:0007669"/>
    <property type="project" value="UniProtKB-EC"/>
</dbReference>
<dbReference type="SUPFAM" id="SSF55931">
    <property type="entry name" value="Glutamine synthetase/guanido kinase"/>
    <property type="match status" value="1"/>
</dbReference>
<dbReference type="PANTHER" id="PTHR36510">
    <property type="entry name" value="GLUTAMATE--CYSTEINE LIGASE 2-RELATED"/>
    <property type="match status" value="1"/>
</dbReference>
<evidence type="ECO:0000256" key="4">
    <source>
        <dbReference type="ARBA" id="ARBA00048819"/>
    </source>
</evidence>
<evidence type="ECO:0000256" key="5">
    <source>
        <dbReference type="HAMAP-Rule" id="MF_01609"/>
    </source>
</evidence>
<dbReference type="GO" id="GO:0005524">
    <property type="term" value="F:ATP binding"/>
    <property type="evidence" value="ECO:0007669"/>
    <property type="project" value="UniProtKB-KW"/>
</dbReference>
<dbReference type="NCBIfam" id="TIGR02050">
    <property type="entry name" value="gshA_cyan_rel"/>
    <property type="match status" value="1"/>
</dbReference>
<gene>
    <name evidence="6" type="ORF">NS354_00590</name>
</gene>
<dbReference type="InterPro" id="IPR050141">
    <property type="entry name" value="GCL_type2/YbdK_subfam"/>
</dbReference>
<dbReference type="Gene3D" id="3.30.590.20">
    <property type="match status" value="1"/>
</dbReference>
<dbReference type="GO" id="GO:0042398">
    <property type="term" value="P:modified amino acid biosynthetic process"/>
    <property type="evidence" value="ECO:0007669"/>
    <property type="project" value="InterPro"/>
</dbReference>
<dbReference type="EMBL" id="LDRK01000005">
    <property type="protein sequence ID" value="KTR87323.1"/>
    <property type="molecule type" value="Genomic_DNA"/>
</dbReference>
<organism evidence="6 7">
    <name type="scientific">Leucobacter chromiiresistens</name>
    <dbReference type="NCBI Taxonomy" id="1079994"/>
    <lineage>
        <taxon>Bacteria</taxon>
        <taxon>Bacillati</taxon>
        <taxon>Actinomycetota</taxon>
        <taxon>Actinomycetes</taxon>
        <taxon>Micrococcales</taxon>
        <taxon>Microbacteriaceae</taxon>
        <taxon>Leucobacter</taxon>
    </lineage>
</organism>
<protein>
    <recommendedName>
        <fullName evidence="5">Putative glutamate--cysteine ligase 2</fullName>
        <ecNumber evidence="5">6.3.2.2</ecNumber>
    </recommendedName>
    <alternativeName>
        <fullName evidence="5">Gamma-glutamylcysteine synthetase 2</fullName>
        <shortName evidence="5">GCS 2</shortName>
        <shortName evidence="5">Gamma-GCS 2</shortName>
    </alternativeName>
</protein>
<evidence type="ECO:0000256" key="3">
    <source>
        <dbReference type="ARBA" id="ARBA00022840"/>
    </source>
</evidence>
<evidence type="ECO:0000256" key="1">
    <source>
        <dbReference type="ARBA" id="ARBA00022598"/>
    </source>
</evidence>
<evidence type="ECO:0000313" key="7">
    <source>
        <dbReference type="Proteomes" id="UP000070810"/>
    </source>
</evidence>
<dbReference type="RefSeq" id="WP_058592692.1">
    <property type="nucleotide sequence ID" value="NZ_LDRK01000005.1"/>
</dbReference>
<dbReference type="InterPro" id="IPR011793">
    <property type="entry name" value="YbdK"/>
</dbReference>
<dbReference type="HAMAP" id="MF_01609">
    <property type="entry name" value="Glu_cys_ligase_2"/>
    <property type="match status" value="1"/>
</dbReference>
<accession>A0A147ESC9</accession>
<name>A0A147ESC9_9MICO</name>
<dbReference type="InterPro" id="IPR014746">
    <property type="entry name" value="Gln_synth/guanido_kin_cat_dom"/>
</dbReference>
<keyword evidence="2 5" id="KW-0547">Nucleotide-binding</keyword>
<dbReference type="PATRIC" id="fig|1079994.3.peg.1886"/>
<dbReference type="EC" id="6.3.2.2" evidence="5"/>
<dbReference type="AlphaFoldDB" id="A0A147ESC9"/>
<comment type="catalytic activity">
    <reaction evidence="4 5">
        <text>L-cysteine + L-glutamate + ATP = gamma-L-glutamyl-L-cysteine + ADP + phosphate + H(+)</text>
        <dbReference type="Rhea" id="RHEA:13285"/>
        <dbReference type="ChEBI" id="CHEBI:15378"/>
        <dbReference type="ChEBI" id="CHEBI:29985"/>
        <dbReference type="ChEBI" id="CHEBI:30616"/>
        <dbReference type="ChEBI" id="CHEBI:35235"/>
        <dbReference type="ChEBI" id="CHEBI:43474"/>
        <dbReference type="ChEBI" id="CHEBI:58173"/>
        <dbReference type="ChEBI" id="CHEBI:456216"/>
        <dbReference type="EC" id="6.3.2.2"/>
    </reaction>
</comment>
<comment type="caution">
    <text evidence="6">The sequence shown here is derived from an EMBL/GenBank/DDBJ whole genome shotgun (WGS) entry which is preliminary data.</text>
</comment>
<keyword evidence="1 5" id="KW-0436">Ligase</keyword>
<evidence type="ECO:0000313" key="6">
    <source>
        <dbReference type="EMBL" id="KTR87323.1"/>
    </source>
</evidence>
<dbReference type="Proteomes" id="UP000070810">
    <property type="component" value="Unassembled WGS sequence"/>
</dbReference>
<sequence length="370" mass="39589">MSRTDSDTRSFGVEEEYLLLDAESGAPIDRAAQIVARRPELRREADREFFSSQLETASPVCTEAAEADAALRSFRDIAGAAAREEGAVLAGTGLPPVGGEQAGSVTPKARYREIRSELRAAAAHQYVTGTHVHVSVPSRDAGTTALRGLARWAPALLAITANSPIWCGEETGLASWRHIKSMSWPLAGYPPEFTSGDEYEQTVARLVETGVLIDPGIVTWVARLSERFPTIELRIADAQLDPESAVSFALLVRGLVDRALADAERGVAEQRATPGLVNGAIWMAARDGLSTSLIDPVQGTAQPAAAMLDEMLAYAEPSLEGFGDAERVQRYLGDLRTHGGPAQRQLASFRENGVAGLLELYRAAGVQGAR</sequence>
<comment type="similarity">
    <text evidence="5">Belongs to the glutamate--cysteine ligase type 2 family. YbdK subfamily.</text>
</comment>
<evidence type="ECO:0000256" key="2">
    <source>
        <dbReference type="ARBA" id="ARBA00022741"/>
    </source>
</evidence>
<dbReference type="InterPro" id="IPR006336">
    <property type="entry name" value="GCS2"/>
</dbReference>
<keyword evidence="7" id="KW-1185">Reference proteome</keyword>
<proteinExistence type="inferred from homology"/>
<dbReference type="OrthoDB" id="9769628at2"/>
<reference evidence="6 7" key="1">
    <citation type="journal article" date="2016" name="Front. Microbiol.">
        <title>Genomic Resource of Rice Seed Associated Bacteria.</title>
        <authorList>
            <person name="Midha S."/>
            <person name="Bansal K."/>
            <person name="Sharma S."/>
            <person name="Kumar N."/>
            <person name="Patil P.P."/>
            <person name="Chaudhry V."/>
            <person name="Patil P.B."/>
        </authorList>
    </citation>
    <scope>NUCLEOTIDE SEQUENCE [LARGE SCALE GENOMIC DNA]</scope>
    <source>
        <strain evidence="6 7">NS354</strain>
    </source>
</reference>
<dbReference type="Pfam" id="PF04107">
    <property type="entry name" value="GCS2"/>
    <property type="match status" value="1"/>
</dbReference>